<comment type="pathway">
    <text evidence="1">Lipid metabolism; butanoate metabolism.</text>
</comment>
<evidence type="ECO:0000256" key="4">
    <source>
        <dbReference type="PIRSR" id="PIRSR000105-1"/>
    </source>
</evidence>
<dbReference type="InterPro" id="IPR006180">
    <property type="entry name" value="3-OHacyl-CoA_DH_CS"/>
</dbReference>
<feature type="binding site" evidence="5">
    <location>
        <position position="277"/>
    </location>
    <ligand>
        <name>NAD(+)</name>
        <dbReference type="ChEBI" id="CHEBI:57540"/>
    </ligand>
</feature>
<gene>
    <name evidence="8" type="ORF">CBW65_09685</name>
</gene>
<evidence type="ECO:0000259" key="6">
    <source>
        <dbReference type="Pfam" id="PF00725"/>
    </source>
</evidence>
<feature type="binding site" evidence="5">
    <location>
        <begin position="12"/>
        <end position="17"/>
    </location>
    <ligand>
        <name>NAD(+)</name>
        <dbReference type="ChEBI" id="CHEBI:57540"/>
    </ligand>
</feature>
<dbReference type="AlphaFoldDB" id="A0A1Y0IPF1"/>
<protein>
    <submittedName>
        <fullName evidence="8">3-hydroxybutyryl-CoA dehydrogenase</fullName>
    </submittedName>
</protein>
<keyword evidence="9" id="KW-1185">Reference proteome</keyword>
<proteinExistence type="inferred from homology"/>
<dbReference type="RefSeq" id="WP_087456615.1">
    <property type="nucleotide sequence ID" value="NZ_CP021434.1"/>
</dbReference>
<feature type="site" description="Important for catalytic activity" evidence="4">
    <location>
        <position position="142"/>
    </location>
</feature>
<dbReference type="SUPFAM" id="SSF51735">
    <property type="entry name" value="NAD(P)-binding Rossmann-fold domains"/>
    <property type="match status" value="1"/>
</dbReference>
<feature type="binding site" evidence="5">
    <location>
        <position position="121"/>
    </location>
    <ligand>
        <name>NAD(+)</name>
        <dbReference type="ChEBI" id="CHEBI:57540"/>
    </ligand>
</feature>
<dbReference type="GO" id="GO:0006635">
    <property type="term" value="P:fatty acid beta-oxidation"/>
    <property type="evidence" value="ECO:0007669"/>
    <property type="project" value="TreeGrafter"/>
</dbReference>
<sequence length="287" mass="31300">MNVLEQPVGVIGAGTMGIGIAQAAAQAGYEVLLYDLSEEVLIASLGGLRGRLEKREQAGKLPPGTGAGVVSRIRPVTRLELLAETALVIEAAPEKLEVKQDLFAKLEAVVSPTCILASNTSSLPITALAGKLKRPERVVGLHFFNPVPLMQLVEVIQGLRTEERAVYLARSFAESLGKTTVLCKDTPGFLVNRVARPFYGEALRLLQEGVADVETIDRLARDGGRFRMGPFQLMDLIGIDVNLAVSESVYRAMYEEPRYRPHPLQARLVQAGTLGRKTGRGFYRYDE</sequence>
<dbReference type="Gene3D" id="1.10.1040.50">
    <property type="match status" value="1"/>
</dbReference>
<dbReference type="FunFam" id="3.40.50.720:FF:000009">
    <property type="entry name" value="Fatty oxidation complex, alpha subunit"/>
    <property type="match status" value="1"/>
</dbReference>
<feature type="binding site" evidence="5">
    <location>
        <position position="145"/>
    </location>
    <ligand>
        <name>NAD(+)</name>
        <dbReference type="ChEBI" id="CHEBI:57540"/>
    </ligand>
</feature>
<keyword evidence="5" id="KW-0520">NAD</keyword>
<evidence type="ECO:0000259" key="7">
    <source>
        <dbReference type="Pfam" id="PF02737"/>
    </source>
</evidence>
<dbReference type="SUPFAM" id="SSF48179">
    <property type="entry name" value="6-phosphogluconate dehydrogenase C-terminal domain-like"/>
    <property type="match status" value="1"/>
</dbReference>
<feature type="binding site" evidence="5">
    <location>
        <position position="99"/>
    </location>
    <ligand>
        <name>NAD(+)</name>
        <dbReference type="ChEBI" id="CHEBI:57540"/>
    </ligand>
</feature>
<feature type="domain" description="3-hydroxyacyl-CoA dehydrogenase NAD binding" evidence="7">
    <location>
        <begin position="8"/>
        <end position="186"/>
    </location>
</feature>
<feature type="domain" description="3-hydroxyacyl-CoA dehydrogenase C-terminal" evidence="6">
    <location>
        <begin position="188"/>
        <end position="285"/>
    </location>
</feature>
<evidence type="ECO:0000313" key="9">
    <source>
        <dbReference type="Proteomes" id="UP000195437"/>
    </source>
</evidence>
<dbReference type="PROSITE" id="PS00067">
    <property type="entry name" value="3HCDH"/>
    <property type="match status" value="1"/>
</dbReference>
<dbReference type="PANTHER" id="PTHR48075">
    <property type="entry name" value="3-HYDROXYACYL-COA DEHYDROGENASE FAMILY PROTEIN"/>
    <property type="match status" value="1"/>
</dbReference>
<dbReference type="KEGG" id="tum:CBW65_09685"/>
<dbReference type="Gene3D" id="3.40.50.720">
    <property type="entry name" value="NAD(P)-binding Rossmann-like Domain"/>
    <property type="match status" value="1"/>
</dbReference>
<dbReference type="PIRSF" id="PIRSF000105">
    <property type="entry name" value="HCDH"/>
    <property type="match status" value="1"/>
</dbReference>
<dbReference type="OrthoDB" id="9771883at2"/>
<dbReference type="UniPathway" id="UPA00863"/>
<dbReference type="InterPro" id="IPR008927">
    <property type="entry name" value="6-PGluconate_DH-like_C_sf"/>
</dbReference>
<dbReference type="GO" id="GO:0008691">
    <property type="term" value="F:3-hydroxybutyryl-CoA dehydrogenase activity"/>
    <property type="evidence" value="ECO:0007669"/>
    <property type="project" value="TreeGrafter"/>
</dbReference>
<evidence type="ECO:0000256" key="1">
    <source>
        <dbReference type="ARBA" id="ARBA00005086"/>
    </source>
</evidence>
<dbReference type="Proteomes" id="UP000195437">
    <property type="component" value="Chromosome"/>
</dbReference>
<dbReference type="InterPro" id="IPR006176">
    <property type="entry name" value="3-OHacyl-CoA_DH_NAD-bd"/>
</dbReference>
<dbReference type="GO" id="GO:0019605">
    <property type="term" value="P:butyrate metabolic process"/>
    <property type="evidence" value="ECO:0007669"/>
    <property type="project" value="UniProtKB-UniPathway"/>
</dbReference>
<dbReference type="InterPro" id="IPR022694">
    <property type="entry name" value="3-OHacyl-CoA_DH"/>
</dbReference>
<dbReference type="InterPro" id="IPR036291">
    <property type="entry name" value="NAD(P)-bd_dom_sf"/>
</dbReference>
<keyword evidence="3" id="KW-0560">Oxidoreductase</keyword>
<evidence type="ECO:0000256" key="5">
    <source>
        <dbReference type="PIRSR" id="PIRSR000105-2"/>
    </source>
</evidence>
<comment type="similarity">
    <text evidence="2">Belongs to the 3-hydroxyacyl-CoA dehydrogenase family.</text>
</comment>
<accession>A0A1Y0IPF1</accession>
<dbReference type="GO" id="GO:0070403">
    <property type="term" value="F:NAD+ binding"/>
    <property type="evidence" value="ECO:0007669"/>
    <property type="project" value="InterPro"/>
</dbReference>
<reference evidence="9" key="1">
    <citation type="submission" date="2017-05" db="EMBL/GenBank/DDBJ databases">
        <authorList>
            <person name="Sung H."/>
        </authorList>
    </citation>
    <scope>NUCLEOTIDE SEQUENCE [LARGE SCALE GENOMIC DNA]</scope>
    <source>
        <strain evidence="9">AR23208</strain>
    </source>
</reference>
<dbReference type="EMBL" id="CP021434">
    <property type="protein sequence ID" value="ARU61233.1"/>
    <property type="molecule type" value="Genomic_DNA"/>
</dbReference>
<dbReference type="Pfam" id="PF02737">
    <property type="entry name" value="3HCDH_N"/>
    <property type="match status" value="1"/>
</dbReference>
<evidence type="ECO:0000256" key="3">
    <source>
        <dbReference type="ARBA" id="ARBA00023002"/>
    </source>
</evidence>
<dbReference type="InterPro" id="IPR006108">
    <property type="entry name" value="3HC_DH_C"/>
</dbReference>
<name>A0A1Y0IPF1_9BACL</name>
<evidence type="ECO:0000313" key="8">
    <source>
        <dbReference type="EMBL" id="ARU61233.1"/>
    </source>
</evidence>
<organism evidence="8 9">
    <name type="scientific">Tumebacillus avium</name>
    <dbReference type="NCBI Taxonomy" id="1903704"/>
    <lineage>
        <taxon>Bacteria</taxon>
        <taxon>Bacillati</taxon>
        <taxon>Bacillota</taxon>
        <taxon>Bacilli</taxon>
        <taxon>Bacillales</taxon>
        <taxon>Alicyclobacillaceae</taxon>
        <taxon>Tumebacillus</taxon>
    </lineage>
</organism>
<evidence type="ECO:0000256" key="2">
    <source>
        <dbReference type="ARBA" id="ARBA00009463"/>
    </source>
</evidence>
<feature type="binding site" evidence="5">
    <location>
        <position position="35"/>
    </location>
    <ligand>
        <name>NAD(+)</name>
        <dbReference type="ChEBI" id="CHEBI:57540"/>
    </ligand>
</feature>
<dbReference type="Pfam" id="PF00725">
    <property type="entry name" value="3HCDH"/>
    <property type="match status" value="1"/>
</dbReference>
<dbReference type="PANTHER" id="PTHR48075:SF5">
    <property type="entry name" value="3-HYDROXYBUTYRYL-COA DEHYDROGENASE"/>
    <property type="match status" value="1"/>
</dbReference>
<feature type="binding site" evidence="5">
    <location>
        <position position="94"/>
    </location>
    <ligand>
        <name>NAD(+)</name>
        <dbReference type="ChEBI" id="CHEBI:57540"/>
    </ligand>
</feature>